<evidence type="ECO:0000259" key="9">
    <source>
        <dbReference type="PROSITE" id="PS50262"/>
    </source>
</evidence>
<feature type="transmembrane region" description="Helical" evidence="8">
    <location>
        <begin position="39"/>
        <end position="69"/>
    </location>
</feature>
<evidence type="ECO:0000256" key="1">
    <source>
        <dbReference type="ARBA" id="ARBA00004651"/>
    </source>
</evidence>
<feature type="transmembrane region" description="Helical" evidence="8">
    <location>
        <begin position="81"/>
        <end position="106"/>
    </location>
</feature>
<feature type="region of interest" description="Disordered" evidence="7">
    <location>
        <begin position="316"/>
        <end position="393"/>
    </location>
</feature>
<keyword evidence="6 10" id="KW-0675">Receptor</keyword>
<feature type="transmembrane region" description="Helical" evidence="8">
    <location>
        <begin position="256"/>
        <end position="279"/>
    </location>
</feature>
<dbReference type="PROSITE" id="PS00237">
    <property type="entry name" value="G_PROTEIN_RECEP_F1_1"/>
    <property type="match status" value="1"/>
</dbReference>
<evidence type="ECO:0000256" key="6">
    <source>
        <dbReference type="RuleBase" id="RU000688"/>
    </source>
</evidence>
<evidence type="ECO:0000256" key="8">
    <source>
        <dbReference type="SAM" id="Phobius"/>
    </source>
</evidence>
<dbReference type="CDD" id="cd00637">
    <property type="entry name" value="7tm_classA_rhodopsin-like"/>
    <property type="match status" value="1"/>
</dbReference>
<evidence type="ECO:0000256" key="4">
    <source>
        <dbReference type="ARBA" id="ARBA00022989"/>
    </source>
</evidence>
<evidence type="ECO:0000313" key="11">
    <source>
        <dbReference type="Proteomes" id="UP000225706"/>
    </source>
</evidence>
<proteinExistence type="inferred from homology"/>
<comment type="caution">
    <text evidence="10">The sequence shown here is derived from an EMBL/GenBank/DDBJ whole genome shotgun (WGS) entry which is preliminary data.</text>
</comment>
<evidence type="ECO:0000256" key="2">
    <source>
        <dbReference type="ARBA" id="ARBA00022475"/>
    </source>
</evidence>
<feature type="transmembrane region" description="Helical" evidence="8">
    <location>
        <begin position="190"/>
        <end position="211"/>
    </location>
</feature>
<keyword evidence="6" id="KW-0807">Transducer</keyword>
<reference evidence="11" key="1">
    <citation type="journal article" date="2017" name="bioRxiv">
        <title>Comparative analysis of the genomes of Stylophora pistillata and Acropora digitifera provides evidence for extensive differences between species of corals.</title>
        <authorList>
            <person name="Voolstra C.R."/>
            <person name="Li Y."/>
            <person name="Liew Y.J."/>
            <person name="Baumgarten S."/>
            <person name="Zoccola D."/>
            <person name="Flot J.-F."/>
            <person name="Tambutte S."/>
            <person name="Allemand D."/>
            <person name="Aranda M."/>
        </authorList>
    </citation>
    <scope>NUCLEOTIDE SEQUENCE [LARGE SCALE GENOMIC DNA]</scope>
</reference>
<dbReference type="InterPro" id="IPR000276">
    <property type="entry name" value="GPCR_Rhodpsn"/>
</dbReference>
<dbReference type="Proteomes" id="UP000225706">
    <property type="component" value="Unassembled WGS sequence"/>
</dbReference>
<keyword evidence="11" id="KW-1185">Reference proteome</keyword>
<accession>A0A2B4SUQ9</accession>
<organism evidence="10 11">
    <name type="scientific">Stylophora pistillata</name>
    <name type="common">Smooth cauliflower coral</name>
    <dbReference type="NCBI Taxonomy" id="50429"/>
    <lineage>
        <taxon>Eukaryota</taxon>
        <taxon>Metazoa</taxon>
        <taxon>Cnidaria</taxon>
        <taxon>Anthozoa</taxon>
        <taxon>Hexacorallia</taxon>
        <taxon>Scleractinia</taxon>
        <taxon>Astrocoeniina</taxon>
        <taxon>Pocilloporidae</taxon>
        <taxon>Stylophora</taxon>
    </lineage>
</organism>
<keyword evidence="5 8" id="KW-0472">Membrane</keyword>
<comment type="similarity">
    <text evidence="6">Belongs to the G-protein coupled receptor 1 family.</text>
</comment>
<evidence type="ECO:0000256" key="7">
    <source>
        <dbReference type="SAM" id="MobiDB-lite"/>
    </source>
</evidence>
<dbReference type="GO" id="GO:0005886">
    <property type="term" value="C:plasma membrane"/>
    <property type="evidence" value="ECO:0007669"/>
    <property type="project" value="UniProtKB-SubCell"/>
</dbReference>
<keyword evidence="3 6" id="KW-0812">Transmembrane</keyword>
<feature type="transmembrane region" description="Helical" evidence="8">
    <location>
        <begin position="291"/>
        <end position="309"/>
    </location>
</feature>
<dbReference type="PANTHER" id="PTHR22750">
    <property type="entry name" value="G-PROTEIN COUPLED RECEPTOR"/>
    <property type="match status" value="1"/>
</dbReference>
<dbReference type="OrthoDB" id="5970330at2759"/>
<feature type="transmembrane region" description="Helical" evidence="8">
    <location>
        <begin position="126"/>
        <end position="143"/>
    </location>
</feature>
<dbReference type="Gene3D" id="1.20.1070.10">
    <property type="entry name" value="Rhodopsin 7-helix transmembrane proteins"/>
    <property type="match status" value="1"/>
</dbReference>
<dbReference type="PRINTS" id="PR00237">
    <property type="entry name" value="GPCRRHODOPSN"/>
</dbReference>
<feature type="compositionally biased region" description="Basic and acidic residues" evidence="7">
    <location>
        <begin position="380"/>
        <end position="393"/>
    </location>
</feature>
<evidence type="ECO:0000313" key="10">
    <source>
        <dbReference type="EMBL" id="PFX33621.1"/>
    </source>
</evidence>
<dbReference type="PROSITE" id="PS50262">
    <property type="entry name" value="G_PROTEIN_RECEP_F1_2"/>
    <property type="match status" value="1"/>
</dbReference>
<protein>
    <submittedName>
        <fullName evidence="10">Beta-4C adrenergic receptor</fullName>
    </submittedName>
</protein>
<gene>
    <name evidence="10" type="primary">ADRB4C</name>
    <name evidence="10" type="ORF">AWC38_SpisGene1510</name>
</gene>
<dbReference type="Pfam" id="PF00001">
    <property type="entry name" value="7tm_1"/>
    <property type="match status" value="2"/>
</dbReference>
<feature type="compositionally biased region" description="Polar residues" evidence="7">
    <location>
        <begin position="316"/>
        <end position="327"/>
    </location>
</feature>
<dbReference type="AlphaFoldDB" id="A0A2B4SUQ9"/>
<evidence type="ECO:0000256" key="3">
    <source>
        <dbReference type="ARBA" id="ARBA00022692"/>
    </source>
</evidence>
<dbReference type="InterPro" id="IPR017452">
    <property type="entry name" value="GPCR_Rhodpsn_7TM"/>
</dbReference>
<feature type="domain" description="G-protein coupled receptors family 1 profile" evidence="9">
    <location>
        <begin position="61"/>
        <end position="310"/>
    </location>
</feature>
<evidence type="ECO:0000256" key="5">
    <source>
        <dbReference type="ARBA" id="ARBA00023136"/>
    </source>
</evidence>
<comment type="subcellular location">
    <subcellularLocation>
        <location evidence="1">Cell membrane</location>
        <topology evidence="1">Multi-pass membrane protein</topology>
    </subcellularLocation>
</comment>
<dbReference type="EMBL" id="LSMT01000010">
    <property type="protein sequence ID" value="PFX33621.1"/>
    <property type="molecule type" value="Genomic_DNA"/>
</dbReference>
<sequence>MQLQSNENFTNFSAQSATPVIFDIKECFLYDVNFASAEYLFVAHIVTTVVNFVLSASAVGGNSIVIFSVWKTPSLHTPSNVFICCLAFSDLAVGLLTQPCFVVHKVGEMLHCVEMYCTSRMMLESLGNITAGASVLTITGIAAERWLALYFHLRYNKVFTCTRVLSAVAFFWGVFIILAVLRVSVLRPGAYAAISITIIAFCFLFICLAYIKILRCVKRHERQIQAVETKVKRCGQQINQTTSRLRNMLRYKKSTMAMIVVVGIFTACFAPLMSVILAYKVLGYTTPVKTAFMYASTIAFLNSSLNPLWAQRTRGTVGTEDQWNSGHSGHRGNRGTVGTEEQWEQRNNGNRGPEEQWEQRNSGHRGPEEQWVPRTNGYRGPEKQWEKVSTEDQRKFGCKGMGEQWGTWEKRIVANITTLKTSPQVS</sequence>
<dbReference type="GO" id="GO:0004930">
    <property type="term" value="F:G protein-coupled receptor activity"/>
    <property type="evidence" value="ECO:0007669"/>
    <property type="project" value="UniProtKB-KW"/>
</dbReference>
<feature type="transmembrane region" description="Helical" evidence="8">
    <location>
        <begin position="164"/>
        <end position="184"/>
    </location>
</feature>
<keyword evidence="4 8" id="KW-1133">Transmembrane helix</keyword>
<name>A0A2B4SUQ9_STYPI</name>
<dbReference type="SUPFAM" id="SSF81321">
    <property type="entry name" value="Family A G protein-coupled receptor-like"/>
    <property type="match status" value="1"/>
</dbReference>
<keyword evidence="6" id="KW-0297">G-protein coupled receptor</keyword>
<keyword evidence="2" id="KW-1003">Cell membrane</keyword>